<keyword evidence="6" id="KW-1133">Transmembrane helix</keyword>
<feature type="transmembrane region" description="Helical" evidence="6">
    <location>
        <begin position="238"/>
        <end position="256"/>
    </location>
</feature>
<feature type="transmembrane region" description="Helical" evidence="6">
    <location>
        <begin position="201"/>
        <end position="226"/>
    </location>
</feature>
<proteinExistence type="predicted"/>
<evidence type="ECO:0000313" key="8">
    <source>
        <dbReference type="EMBL" id="RCH83290.1"/>
    </source>
</evidence>
<accession>A0A367J053</accession>
<keyword evidence="2 6" id="KW-0472">Membrane</keyword>
<feature type="transmembrane region" description="Helical" evidence="6">
    <location>
        <begin position="309"/>
        <end position="331"/>
    </location>
</feature>
<feature type="domain" description="J" evidence="7">
    <location>
        <begin position="7"/>
        <end position="69"/>
    </location>
</feature>
<dbReference type="Proteomes" id="UP000253551">
    <property type="component" value="Unassembled WGS sequence"/>
</dbReference>
<protein>
    <recommendedName>
        <fullName evidence="7">J domain-containing protein</fullName>
    </recommendedName>
</protein>
<feature type="transmembrane region" description="Helical" evidence="6">
    <location>
        <begin position="337"/>
        <end position="361"/>
    </location>
</feature>
<evidence type="ECO:0000313" key="9">
    <source>
        <dbReference type="Proteomes" id="UP000253551"/>
    </source>
</evidence>
<dbReference type="PRINTS" id="PR00625">
    <property type="entry name" value="JDOMAIN"/>
</dbReference>
<dbReference type="SUPFAM" id="SSF46565">
    <property type="entry name" value="Chaperone J-domain"/>
    <property type="match status" value="1"/>
</dbReference>
<dbReference type="GO" id="GO:0005737">
    <property type="term" value="C:cytoplasm"/>
    <property type="evidence" value="ECO:0007669"/>
    <property type="project" value="UniProtKB-ARBA"/>
</dbReference>
<dbReference type="InterPro" id="IPR018253">
    <property type="entry name" value="DnaJ_domain_CS"/>
</dbReference>
<dbReference type="PROSITE" id="PS50076">
    <property type="entry name" value="DNAJ_2"/>
    <property type="match status" value="1"/>
</dbReference>
<feature type="transmembrane region" description="Helical" evidence="6">
    <location>
        <begin position="169"/>
        <end position="189"/>
    </location>
</feature>
<evidence type="ECO:0000256" key="3">
    <source>
        <dbReference type="ARBA" id="ARBA00023139"/>
    </source>
</evidence>
<evidence type="ECO:0000256" key="2">
    <source>
        <dbReference type="ARBA" id="ARBA00023136"/>
    </source>
</evidence>
<dbReference type="PANTHER" id="PTHR44027">
    <property type="entry name" value="DNAJ HOMOLOG SUBFAMILY C MEMBER 5 HOMOLOG"/>
    <property type="match status" value="1"/>
</dbReference>
<keyword evidence="3" id="KW-0564">Palmitate</keyword>
<evidence type="ECO:0000259" key="7">
    <source>
        <dbReference type="PROSITE" id="PS50076"/>
    </source>
</evidence>
<dbReference type="GO" id="GO:0016020">
    <property type="term" value="C:membrane"/>
    <property type="evidence" value="ECO:0007669"/>
    <property type="project" value="UniProtKB-SubCell"/>
</dbReference>
<dbReference type="PROSITE" id="PS00636">
    <property type="entry name" value="DNAJ_1"/>
    <property type="match status" value="1"/>
</dbReference>
<evidence type="ECO:0000256" key="6">
    <source>
        <dbReference type="SAM" id="Phobius"/>
    </source>
</evidence>
<dbReference type="PANTHER" id="PTHR44027:SF7">
    <property type="entry name" value="DNAJ HOMOLOG SUBFAMILY C MEMBER 5 HOMOLOG"/>
    <property type="match status" value="1"/>
</dbReference>
<dbReference type="InterPro" id="IPR051434">
    <property type="entry name" value="DnaJ_C_subfamily_member5"/>
</dbReference>
<evidence type="ECO:0000256" key="4">
    <source>
        <dbReference type="ARBA" id="ARBA00023186"/>
    </source>
</evidence>
<feature type="transmembrane region" description="Helical" evidence="6">
    <location>
        <begin position="268"/>
        <end position="288"/>
    </location>
</feature>
<keyword evidence="6" id="KW-0812">Transmembrane</keyword>
<keyword evidence="5" id="KW-0449">Lipoprotein</keyword>
<comment type="subcellular location">
    <subcellularLocation>
        <location evidence="1">Membrane</location>
        <topology evidence="1">Lipid-anchor</topology>
    </subcellularLocation>
</comment>
<dbReference type="InterPro" id="IPR019396">
    <property type="entry name" value="TM_Fragile-X-F-assoc"/>
</dbReference>
<dbReference type="STRING" id="4846.A0A367J053"/>
<dbReference type="Pfam" id="PF00226">
    <property type="entry name" value="DnaJ"/>
    <property type="match status" value="1"/>
</dbReference>
<gene>
    <name evidence="8" type="ORF">CU098_007224</name>
</gene>
<organism evidence="8 9">
    <name type="scientific">Rhizopus stolonifer</name>
    <name type="common">Rhizopus nigricans</name>
    <dbReference type="NCBI Taxonomy" id="4846"/>
    <lineage>
        <taxon>Eukaryota</taxon>
        <taxon>Fungi</taxon>
        <taxon>Fungi incertae sedis</taxon>
        <taxon>Mucoromycota</taxon>
        <taxon>Mucoromycotina</taxon>
        <taxon>Mucoromycetes</taxon>
        <taxon>Mucorales</taxon>
        <taxon>Mucorineae</taxon>
        <taxon>Rhizopodaceae</taxon>
        <taxon>Rhizopus</taxon>
    </lineage>
</organism>
<evidence type="ECO:0000256" key="5">
    <source>
        <dbReference type="ARBA" id="ARBA00023288"/>
    </source>
</evidence>
<keyword evidence="9" id="KW-1185">Reference proteome</keyword>
<name>A0A367J053_RHIST</name>
<reference evidence="8 9" key="1">
    <citation type="journal article" date="2018" name="G3 (Bethesda)">
        <title>Phylogenetic and Phylogenomic Definition of Rhizopus Species.</title>
        <authorList>
            <person name="Gryganskyi A.P."/>
            <person name="Golan J."/>
            <person name="Dolatabadi S."/>
            <person name="Mondo S."/>
            <person name="Robb S."/>
            <person name="Idnurm A."/>
            <person name="Muszewska A."/>
            <person name="Steczkiewicz K."/>
            <person name="Masonjones S."/>
            <person name="Liao H.L."/>
            <person name="Gajdeczka M.T."/>
            <person name="Anike F."/>
            <person name="Vuek A."/>
            <person name="Anishchenko I.M."/>
            <person name="Voigt K."/>
            <person name="de Hoog G.S."/>
            <person name="Smith M.E."/>
            <person name="Heitman J."/>
            <person name="Vilgalys R."/>
            <person name="Stajich J.E."/>
        </authorList>
    </citation>
    <scope>NUCLEOTIDE SEQUENCE [LARGE SCALE GENOMIC DNA]</scope>
    <source>
        <strain evidence="8 9">LSU 92-RS-03</strain>
    </source>
</reference>
<dbReference type="Pfam" id="PF10269">
    <property type="entry name" value="Tmemb_185A"/>
    <property type="match status" value="1"/>
</dbReference>
<feature type="transmembrane region" description="Helical" evidence="6">
    <location>
        <begin position="127"/>
        <end position="148"/>
    </location>
</feature>
<dbReference type="InterPro" id="IPR036869">
    <property type="entry name" value="J_dom_sf"/>
</dbReference>
<comment type="caution">
    <text evidence="8">The sequence shown here is derived from an EMBL/GenBank/DDBJ whole genome shotgun (WGS) entry which is preliminary data.</text>
</comment>
<feature type="transmembrane region" description="Helical" evidence="6">
    <location>
        <begin position="91"/>
        <end position="115"/>
    </location>
</feature>
<dbReference type="CDD" id="cd06257">
    <property type="entry name" value="DnaJ"/>
    <property type="match status" value="1"/>
</dbReference>
<sequence length="378" mass="43869">MTMEELNLYQILGIYKTATADDIKKAYRKLALKYHPDKNPTSADRFKEISHAYEVLSDEHKRRVYDKYGDLGLQMMDTVISPLFDPQIDSLLCTFLVTVSLLFTLLILFFGLLVVRIDGIVLWPWPFVWIPAWIVDFILLFSLVHYLFRPTQEQESKQYDPWIQGCQKSVYLIQFTLLIVFQVFIVLQLNSSLNWSACNIFIPYFVYEGIAWILNGIKILVGCLALDSMLERQKIPAFIFSQCWFSVLRFCTFLLIALRLDQYITCSWVTVFIPVYLTGFKWALELVYRYCVYSRMTQPDIAQQGKITVLVGAVAFMMIGILSYALIGLIARRLDGVLYVPMSSVFIPLFIVLVAVYLVYFNYLLFQTWKMLNGQGAL</sequence>
<evidence type="ECO:0000256" key="1">
    <source>
        <dbReference type="ARBA" id="ARBA00004635"/>
    </source>
</evidence>
<dbReference type="Gene3D" id="1.10.287.110">
    <property type="entry name" value="DnaJ domain"/>
    <property type="match status" value="1"/>
</dbReference>
<dbReference type="AlphaFoldDB" id="A0A367J053"/>
<dbReference type="OrthoDB" id="10250354at2759"/>
<dbReference type="SMART" id="SM00271">
    <property type="entry name" value="DnaJ"/>
    <property type="match status" value="1"/>
</dbReference>
<dbReference type="EMBL" id="PJQM01004795">
    <property type="protein sequence ID" value="RCH83290.1"/>
    <property type="molecule type" value="Genomic_DNA"/>
</dbReference>
<keyword evidence="4" id="KW-0143">Chaperone</keyword>
<dbReference type="InterPro" id="IPR001623">
    <property type="entry name" value="DnaJ_domain"/>
</dbReference>